<dbReference type="EMBL" id="WLYK01000003">
    <property type="protein sequence ID" value="MTD14574.1"/>
    <property type="molecule type" value="Genomic_DNA"/>
</dbReference>
<proteinExistence type="predicted"/>
<keyword evidence="2" id="KW-1133">Transmembrane helix</keyword>
<dbReference type="GO" id="GO:0016020">
    <property type="term" value="C:membrane"/>
    <property type="evidence" value="ECO:0007669"/>
    <property type="project" value="TreeGrafter"/>
</dbReference>
<feature type="transmembrane region" description="Helical" evidence="2">
    <location>
        <begin position="181"/>
        <end position="202"/>
    </location>
</feature>
<feature type="transmembrane region" description="Helical" evidence="2">
    <location>
        <begin position="126"/>
        <end position="148"/>
    </location>
</feature>
<protein>
    <submittedName>
        <fullName evidence="4">Acyltransferase family protein</fullName>
    </submittedName>
</protein>
<dbReference type="InterPro" id="IPR002656">
    <property type="entry name" value="Acyl_transf_3_dom"/>
</dbReference>
<evidence type="ECO:0000313" key="5">
    <source>
        <dbReference type="Proteomes" id="UP000460221"/>
    </source>
</evidence>
<dbReference type="InterPro" id="IPR050879">
    <property type="entry name" value="Acyltransferase_3"/>
</dbReference>
<sequence>MKSERSPVRSRPWPPPHAPGFRTRRAIRRSVPDHTVSHPGSAIGGAAAEGAYELGRIQGLDLLRGLAIFLVLIRHSWPGTFGGAGIVGVVIFFALSGYLITGLLVKDLQHFGRVRWGRFYFHRAVRLLPALYVLLAVYVLVNMTWNWLGETTDQTVWGVITGVTYTANMPYLTKGAALGHLWTLATEEQFYLLWPLLLGLGFRYRKVRIAAVIAIVVVFAGLIWQLWWRSDNVAAIYTMPFSFSPAIVLGSVARLGKARLQRILPPAGVARAALSTLAIGILFALCLLPEVKQYPVMYVLGGPLIAVCTIVLVLHVEHWRTLPRVFAPMLWLGTISYAAYLWNYPIMRWVLHEYGPRHPWWPWLTILYTLAAATASWFLIEKPLQRWRRRVDARHAERKAPAPVGRHAVAG</sequence>
<feature type="domain" description="Acyltransferase 3" evidence="3">
    <location>
        <begin position="58"/>
        <end position="380"/>
    </location>
</feature>
<evidence type="ECO:0000256" key="2">
    <source>
        <dbReference type="SAM" id="Phobius"/>
    </source>
</evidence>
<dbReference type="GO" id="GO:0009103">
    <property type="term" value="P:lipopolysaccharide biosynthetic process"/>
    <property type="evidence" value="ECO:0007669"/>
    <property type="project" value="TreeGrafter"/>
</dbReference>
<accession>A0A7K1FP36</accession>
<reference evidence="4 5" key="1">
    <citation type="submission" date="2019-11" db="EMBL/GenBank/DDBJ databases">
        <authorList>
            <person name="Jiang L.-Q."/>
        </authorList>
    </citation>
    <scope>NUCLEOTIDE SEQUENCE [LARGE SCALE GENOMIC DNA]</scope>
    <source>
        <strain evidence="4 5">YIM 132087</strain>
    </source>
</reference>
<feature type="transmembrane region" description="Helical" evidence="2">
    <location>
        <begin position="321"/>
        <end position="340"/>
    </location>
</feature>
<dbReference type="PANTHER" id="PTHR23028">
    <property type="entry name" value="ACETYLTRANSFERASE"/>
    <property type="match status" value="1"/>
</dbReference>
<feature type="transmembrane region" description="Helical" evidence="2">
    <location>
        <begin position="360"/>
        <end position="380"/>
    </location>
</feature>
<keyword evidence="2" id="KW-0472">Membrane</keyword>
<feature type="transmembrane region" description="Helical" evidence="2">
    <location>
        <begin position="209"/>
        <end position="228"/>
    </location>
</feature>
<organism evidence="4 5">
    <name type="scientific">Nakamurella alba</name>
    <dbReference type="NCBI Taxonomy" id="2665158"/>
    <lineage>
        <taxon>Bacteria</taxon>
        <taxon>Bacillati</taxon>
        <taxon>Actinomycetota</taxon>
        <taxon>Actinomycetes</taxon>
        <taxon>Nakamurellales</taxon>
        <taxon>Nakamurellaceae</taxon>
        <taxon>Nakamurella</taxon>
    </lineage>
</organism>
<evidence type="ECO:0000313" key="4">
    <source>
        <dbReference type="EMBL" id="MTD14574.1"/>
    </source>
</evidence>
<keyword evidence="5" id="KW-1185">Reference proteome</keyword>
<feature type="transmembrane region" description="Helical" evidence="2">
    <location>
        <begin position="268"/>
        <end position="290"/>
    </location>
</feature>
<gene>
    <name evidence="4" type="ORF">GIS00_11520</name>
</gene>
<evidence type="ECO:0000256" key="1">
    <source>
        <dbReference type="SAM" id="MobiDB-lite"/>
    </source>
</evidence>
<dbReference type="AlphaFoldDB" id="A0A7K1FP36"/>
<keyword evidence="4" id="KW-0808">Transferase</keyword>
<feature type="transmembrane region" description="Helical" evidence="2">
    <location>
        <begin position="296"/>
        <end position="314"/>
    </location>
</feature>
<feature type="transmembrane region" description="Helical" evidence="2">
    <location>
        <begin position="83"/>
        <end position="105"/>
    </location>
</feature>
<feature type="transmembrane region" description="Helical" evidence="2">
    <location>
        <begin position="234"/>
        <end position="256"/>
    </location>
</feature>
<keyword evidence="2" id="KW-0812">Transmembrane</keyword>
<dbReference type="PANTHER" id="PTHR23028:SF53">
    <property type="entry name" value="ACYL_TRANSF_3 DOMAIN-CONTAINING PROTEIN"/>
    <property type="match status" value="1"/>
</dbReference>
<feature type="region of interest" description="Disordered" evidence="1">
    <location>
        <begin position="1"/>
        <end position="24"/>
    </location>
</feature>
<dbReference type="GO" id="GO:0016747">
    <property type="term" value="F:acyltransferase activity, transferring groups other than amino-acyl groups"/>
    <property type="evidence" value="ECO:0007669"/>
    <property type="project" value="InterPro"/>
</dbReference>
<dbReference type="Pfam" id="PF01757">
    <property type="entry name" value="Acyl_transf_3"/>
    <property type="match status" value="1"/>
</dbReference>
<comment type="caution">
    <text evidence="4">The sequence shown here is derived from an EMBL/GenBank/DDBJ whole genome shotgun (WGS) entry which is preliminary data.</text>
</comment>
<evidence type="ECO:0000259" key="3">
    <source>
        <dbReference type="Pfam" id="PF01757"/>
    </source>
</evidence>
<keyword evidence="4" id="KW-0012">Acyltransferase</keyword>
<name>A0A7K1FP36_9ACTN</name>
<dbReference type="Proteomes" id="UP000460221">
    <property type="component" value="Unassembled WGS sequence"/>
</dbReference>